<dbReference type="GO" id="GO:0005783">
    <property type="term" value="C:endoplasmic reticulum"/>
    <property type="evidence" value="ECO:0007669"/>
    <property type="project" value="InterPro"/>
</dbReference>
<evidence type="ECO:0000256" key="2">
    <source>
        <dbReference type="ARBA" id="ARBA00019180"/>
    </source>
</evidence>
<evidence type="ECO:0000256" key="1">
    <source>
        <dbReference type="ARBA" id="ARBA00005261"/>
    </source>
</evidence>
<protein>
    <recommendedName>
        <fullName evidence="2">Proteasome assembly chaperone 1</fullName>
    </recommendedName>
</protein>
<dbReference type="InterPro" id="IPR016565">
    <property type="entry name" value="Proteasome_assmbl_chp_1"/>
</dbReference>
<keyword evidence="5" id="KW-1185">Reference proteome</keyword>
<gene>
    <name evidence="4" type="ORF">CLODIP_2_CD01762</name>
</gene>
<keyword evidence="3" id="KW-0143">Chaperone</keyword>
<dbReference type="AlphaFoldDB" id="A0A8S1BZE9"/>
<reference evidence="4 5" key="1">
    <citation type="submission" date="2020-04" db="EMBL/GenBank/DDBJ databases">
        <authorList>
            <person name="Alioto T."/>
            <person name="Alioto T."/>
            <person name="Gomez Garrido J."/>
        </authorList>
    </citation>
    <scope>NUCLEOTIDE SEQUENCE [LARGE SCALE GENOMIC DNA]</scope>
</reference>
<dbReference type="PANTHER" id="PTHR15069">
    <property type="entry name" value="PROTEASOME ASSEMBLY CHAPERONE 1"/>
    <property type="match status" value="1"/>
</dbReference>
<dbReference type="EMBL" id="CADEPI010000007">
    <property type="protein sequence ID" value="CAB3362162.1"/>
    <property type="molecule type" value="Genomic_DNA"/>
</dbReference>
<dbReference type="Proteomes" id="UP000494165">
    <property type="component" value="Unassembled WGS sequence"/>
</dbReference>
<dbReference type="OrthoDB" id="17536at2759"/>
<proteinExistence type="inferred from homology"/>
<comment type="caution">
    <text evidence="4">The sequence shown here is derived from an EMBL/GenBank/DDBJ whole genome shotgun (WGS) entry which is preliminary data.</text>
</comment>
<evidence type="ECO:0000313" key="4">
    <source>
        <dbReference type="EMBL" id="CAB3362162.1"/>
    </source>
</evidence>
<dbReference type="GO" id="GO:0080129">
    <property type="term" value="P:proteasome core complex assembly"/>
    <property type="evidence" value="ECO:0007669"/>
    <property type="project" value="TreeGrafter"/>
</dbReference>
<comment type="similarity">
    <text evidence="1">Belongs to the PSMG1 family.</text>
</comment>
<dbReference type="PANTHER" id="PTHR15069:SF1">
    <property type="entry name" value="PROTEASOME ASSEMBLY CHAPERONE 1"/>
    <property type="match status" value="1"/>
</dbReference>
<name>A0A8S1BZE9_9INSE</name>
<sequence length="242" mass="26913">MSVYRFVPTCRKLFAGLILPIPAIPAAQMAIDLKSLPPVIEVNREMAASFFGEIVEPASRAFFDFGEDDFDEESSTEKCEFKITWKTEAPRYDTVLVFHGKISNAFADRSFLDQGLCCGTVEKVTKQKDAATFYSLQNDILALSVTAVDDIHSVPFIDCLDEIISKTKRVVVICSLPAARYLGEQRIEDGLLRCLVTSAKIEDLEIKCTTLEQPNFVPGVPAACKSHTISIYDCPKFRALQL</sequence>
<dbReference type="GO" id="GO:0070628">
    <property type="term" value="F:proteasome binding"/>
    <property type="evidence" value="ECO:0007669"/>
    <property type="project" value="TreeGrafter"/>
</dbReference>
<organism evidence="4 5">
    <name type="scientific">Cloeon dipterum</name>
    <dbReference type="NCBI Taxonomy" id="197152"/>
    <lineage>
        <taxon>Eukaryota</taxon>
        <taxon>Metazoa</taxon>
        <taxon>Ecdysozoa</taxon>
        <taxon>Arthropoda</taxon>
        <taxon>Hexapoda</taxon>
        <taxon>Insecta</taxon>
        <taxon>Pterygota</taxon>
        <taxon>Palaeoptera</taxon>
        <taxon>Ephemeroptera</taxon>
        <taxon>Pisciforma</taxon>
        <taxon>Baetidae</taxon>
        <taxon>Cloeon</taxon>
    </lineage>
</organism>
<accession>A0A8S1BZE9</accession>
<evidence type="ECO:0000313" key="5">
    <source>
        <dbReference type="Proteomes" id="UP000494165"/>
    </source>
</evidence>
<evidence type="ECO:0000256" key="3">
    <source>
        <dbReference type="ARBA" id="ARBA00023186"/>
    </source>
</evidence>